<reference evidence="2" key="1">
    <citation type="submission" date="2016-06" db="EMBL/GenBank/DDBJ databases">
        <authorList>
            <person name="Berg J.A."/>
            <person name="Grossarth S.E."/>
            <person name="Jarvis T.M."/>
            <person name="Merrill B.D."/>
            <person name="Breakwell D.P."/>
            <person name="Hope S."/>
            <person name="Grose J.H."/>
        </authorList>
    </citation>
    <scope>NUCLEOTIDE SEQUENCE [LARGE SCALE GENOMIC DNA]</scope>
</reference>
<dbReference type="Proteomes" id="UP000203302">
    <property type="component" value="Segment"/>
</dbReference>
<organism evidence="1 2">
    <name type="scientific">Erwinia phage vB_EamM_Huxley</name>
    <dbReference type="NCBI Taxonomy" id="1883373"/>
    <lineage>
        <taxon>Viruses</taxon>
        <taxon>Duplodnaviria</taxon>
        <taxon>Heunggongvirae</taxon>
        <taxon>Uroviricota</taxon>
        <taxon>Caudoviricetes</taxon>
        <taxon>Chimalliviridae</taxon>
        <taxon>Machinavirus</taxon>
        <taxon>Machinavirus machina</taxon>
    </lineage>
</organism>
<evidence type="ECO:0000313" key="2">
    <source>
        <dbReference type="Proteomes" id="UP000203302"/>
    </source>
</evidence>
<proteinExistence type="predicted"/>
<dbReference type="EMBL" id="KX397368">
    <property type="protein sequence ID" value="ANZ49331.1"/>
    <property type="molecule type" value="Genomic_DNA"/>
</dbReference>
<name>A0A1B2IDJ4_9CAUD</name>
<dbReference type="RefSeq" id="YP_009293217.1">
    <property type="nucleotide sequence ID" value="NC_031127.1"/>
</dbReference>
<sequence>MSKKKNQLTFNADSQTISVNGKNWGNLGLAAWVLERLANRSTRFGGLDFVIIDEPLKYEPWQNFHAVEMYSAIPNMVISKVLAEQNYRGGFTNPHWALTSSQKYGIEVPLLNKVPPDIGEDALVFFFSYDHAEPNSEFQWTMLHQMR</sequence>
<dbReference type="GeneID" id="29069371"/>
<protein>
    <submittedName>
        <fullName evidence="1">Uncharacterized protein</fullName>
    </submittedName>
</protein>
<dbReference type="KEGG" id="vg:29069371"/>
<accession>A0A1B2IDJ4</accession>
<evidence type="ECO:0000313" key="1">
    <source>
        <dbReference type="EMBL" id="ANZ49331.1"/>
    </source>
</evidence>
<gene>
    <name evidence="1" type="ORF">HUXLEY_249</name>
</gene>